<comment type="caution">
    <text evidence="8">The sequence shown here is derived from an EMBL/GenBank/DDBJ whole genome shotgun (WGS) entry which is preliminary data.</text>
</comment>
<keyword evidence="2" id="KW-0001">2Fe-2S</keyword>
<dbReference type="SUPFAM" id="SSF55961">
    <property type="entry name" value="Bet v1-like"/>
    <property type="match status" value="1"/>
</dbReference>
<keyword evidence="6" id="KW-0411">Iron-sulfur</keyword>
<dbReference type="InterPro" id="IPR015879">
    <property type="entry name" value="Ring_hydroxy_dOase_asu_C_dom"/>
</dbReference>
<dbReference type="Gene3D" id="2.102.10.10">
    <property type="entry name" value="Rieske [2Fe-2S] iron-sulphur domain"/>
    <property type="match status" value="1"/>
</dbReference>
<evidence type="ECO:0000313" key="9">
    <source>
        <dbReference type="Proteomes" id="UP001354709"/>
    </source>
</evidence>
<keyword evidence="9" id="KW-1185">Reference proteome</keyword>
<keyword evidence="3" id="KW-0479">Metal-binding</keyword>
<dbReference type="Gene3D" id="3.90.380.10">
    <property type="entry name" value="Naphthalene 1,2-dioxygenase Alpha Subunit, Chain A, domain 1"/>
    <property type="match status" value="1"/>
</dbReference>
<dbReference type="CDD" id="cd03469">
    <property type="entry name" value="Rieske_RO_Alpha_N"/>
    <property type="match status" value="1"/>
</dbReference>
<evidence type="ECO:0000313" key="8">
    <source>
        <dbReference type="EMBL" id="MEE4598886.1"/>
    </source>
</evidence>
<dbReference type="InterPro" id="IPR001663">
    <property type="entry name" value="Rng_hydr_dOase-A"/>
</dbReference>
<dbReference type="InterPro" id="IPR017941">
    <property type="entry name" value="Rieske_2Fe-2S"/>
</dbReference>
<evidence type="ECO:0000256" key="3">
    <source>
        <dbReference type="ARBA" id="ARBA00022723"/>
    </source>
</evidence>
<name>A0ABU7QC80_9ACTN</name>
<dbReference type="Pfam" id="PF00355">
    <property type="entry name" value="Rieske"/>
    <property type="match status" value="1"/>
</dbReference>
<comment type="similarity">
    <text evidence="1">Belongs to the bacterial ring-hydroxylating dioxygenase alpha subunit family.</text>
</comment>
<gene>
    <name evidence="8" type="ORF">V2J94_44885</name>
</gene>
<evidence type="ECO:0000256" key="2">
    <source>
        <dbReference type="ARBA" id="ARBA00022714"/>
    </source>
</evidence>
<sequence>MVSPSAGSKAPLITDDWRVSSRIYRDPEIFEREMTSVFGRTWVFVGDESEIPDPGDYRTAYIGRQPVIVNRSADDGTINVMYNRCRHRSASVCQRDTGNANFFRCAYHGWTYNSGGKLVGVPFDDGYGDDFDKASFGLVHVPRVETYRGLIFASLAADVPPLDEYLGNARTYLDFIAEIGGDGPESTANAHKMVFRGNWKLQIENTIDPYHFSFTHQSWLDILKERNGKSSPWVKHVRTNPDWRGIDLGGGHAVHEFGPLSGTATNTHAIAIGELIPFNLNVFPSLAFVGAHLRLVVPRSVDETWVYLYPMFPRGADEETRTRILRDHEIFYGPSGFGSTDDVEVAFDRVTAGIEGSASPADYTLMSRGLHREKTDEVTGLRYGTSSDEVPQRAYLRRWLELMEADHDGN</sequence>
<dbReference type="InterPro" id="IPR036922">
    <property type="entry name" value="Rieske_2Fe-2S_sf"/>
</dbReference>
<evidence type="ECO:0000256" key="5">
    <source>
        <dbReference type="ARBA" id="ARBA00023004"/>
    </source>
</evidence>
<reference evidence="8 9" key="1">
    <citation type="submission" date="2023-11" db="EMBL/GenBank/DDBJ databases">
        <title>30 novel species of actinomycetes from the DSMZ collection.</title>
        <authorList>
            <person name="Nouioui I."/>
        </authorList>
    </citation>
    <scope>NUCLEOTIDE SEQUENCE [LARGE SCALE GENOMIC DNA]</scope>
    <source>
        <strain evidence="8 9">DSM 41524</strain>
    </source>
</reference>
<protein>
    <submittedName>
        <fullName evidence="8">Aromatic ring-hydroxylating dioxygenase subunit alpha</fullName>
    </submittedName>
</protein>
<keyword evidence="5" id="KW-0408">Iron</keyword>
<dbReference type="RefSeq" id="WP_330816193.1">
    <property type="nucleotide sequence ID" value="NZ_JAZBJO010000058.1"/>
</dbReference>
<evidence type="ECO:0000259" key="7">
    <source>
        <dbReference type="PROSITE" id="PS51296"/>
    </source>
</evidence>
<dbReference type="EMBL" id="JAZBJO010000058">
    <property type="protein sequence ID" value="MEE4598886.1"/>
    <property type="molecule type" value="Genomic_DNA"/>
</dbReference>
<dbReference type="PANTHER" id="PTHR43756">
    <property type="entry name" value="CHOLINE MONOOXYGENASE, CHLOROPLASTIC"/>
    <property type="match status" value="1"/>
</dbReference>
<dbReference type="PANTHER" id="PTHR43756:SF1">
    <property type="entry name" value="3-PHENYLPROPIONATE_CINNAMIC ACID DIOXYGENASE SUBUNIT ALPHA"/>
    <property type="match status" value="1"/>
</dbReference>
<dbReference type="PRINTS" id="PR00090">
    <property type="entry name" value="RNGDIOXGNASE"/>
</dbReference>
<dbReference type="SUPFAM" id="SSF50022">
    <property type="entry name" value="ISP domain"/>
    <property type="match status" value="1"/>
</dbReference>
<feature type="domain" description="Rieske" evidence="7">
    <location>
        <begin position="42"/>
        <end position="153"/>
    </location>
</feature>
<dbReference type="PROSITE" id="PS51296">
    <property type="entry name" value="RIESKE"/>
    <property type="match status" value="1"/>
</dbReference>
<evidence type="ECO:0000256" key="4">
    <source>
        <dbReference type="ARBA" id="ARBA00023002"/>
    </source>
</evidence>
<dbReference type="Pfam" id="PF00848">
    <property type="entry name" value="Ring_hydroxyl_A"/>
    <property type="match status" value="1"/>
</dbReference>
<organism evidence="8 9">
    <name type="scientific">Streptomyces asiaticus subsp. ignotus</name>
    <dbReference type="NCBI Taxonomy" id="3098222"/>
    <lineage>
        <taxon>Bacteria</taxon>
        <taxon>Bacillati</taxon>
        <taxon>Actinomycetota</taxon>
        <taxon>Actinomycetes</taxon>
        <taxon>Kitasatosporales</taxon>
        <taxon>Streptomycetaceae</taxon>
        <taxon>Streptomyces</taxon>
        <taxon>Streptomyces violaceusniger group</taxon>
    </lineage>
</organism>
<keyword evidence="8" id="KW-0223">Dioxygenase</keyword>
<dbReference type="GO" id="GO:0051213">
    <property type="term" value="F:dioxygenase activity"/>
    <property type="evidence" value="ECO:0007669"/>
    <property type="project" value="UniProtKB-KW"/>
</dbReference>
<accession>A0ABU7QC80</accession>
<evidence type="ECO:0000256" key="6">
    <source>
        <dbReference type="ARBA" id="ARBA00023014"/>
    </source>
</evidence>
<dbReference type="Proteomes" id="UP001354709">
    <property type="component" value="Unassembled WGS sequence"/>
</dbReference>
<evidence type="ECO:0000256" key="1">
    <source>
        <dbReference type="ARBA" id="ARBA00008751"/>
    </source>
</evidence>
<proteinExistence type="inferred from homology"/>
<keyword evidence="4" id="KW-0560">Oxidoreductase</keyword>